<proteinExistence type="predicted"/>
<dbReference type="EMBL" id="RCZG01000002">
    <property type="protein sequence ID" value="TPG35854.1"/>
    <property type="molecule type" value="Genomic_DNA"/>
</dbReference>
<dbReference type="PANTHER" id="PTHR44068">
    <property type="entry name" value="ZGC:194242"/>
    <property type="match status" value="1"/>
</dbReference>
<sequence length="264" mass="28188">MTYTERNVAGQVATTLDAIDAGTPVTTEHTGLLDQYHAGGVGAVDKLITWLALSPGDTVIDVGSGFGGPARRIAEQTPATVVGIDITPAYVDAAKTLTTRMGFADRVEFRHADIMDMPVDQPYDAAVTMHVQMNVEDKPAWFAAIAAVLAPTGRLAVWEVCTTDGRQPPWPMPWSLDGSDSFLCTPADLKQAITSGGFDVVEWEDETAWVNAWSAATLDDDAPRPGLILPMLLDDGLTRVVNFADALRDGTLTVMRGAFTKAAP</sequence>
<dbReference type="RefSeq" id="WP_140689185.1">
    <property type="nucleotide sequence ID" value="NZ_RCZG01000002.1"/>
</dbReference>
<accession>A0A502EF32</accession>
<keyword evidence="2" id="KW-0808">Transferase</keyword>
<dbReference type="Gene3D" id="3.40.50.150">
    <property type="entry name" value="Vaccinia Virus protein VP39"/>
    <property type="match status" value="1"/>
</dbReference>
<evidence type="ECO:0000313" key="3">
    <source>
        <dbReference type="Proteomes" id="UP000320095"/>
    </source>
</evidence>
<organism evidence="2 3">
    <name type="scientific">Mycolicibacterium hodleri</name>
    <dbReference type="NCBI Taxonomy" id="49897"/>
    <lineage>
        <taxon>Bacteria</taxon>
        <taxon>Bacillati</taxon>
        <taxon>Actinomycetota</taxon>
        <taxon>Actinomycetes</taxon>
        <taxon>Mycobacteriales</taxon>
        <taxon>Mycobacteriaceae</taxon>
        <taxon>Mycolicibacterium</taxon>
    </lineage>
</organism>
<keyword evidence="2" id="KW-0489">Methyltransferase</keyword>
<dbReference type="OrthoDB" id="3636702at2"/>
<dbReference type="AlphaFoldDB" id="A0A502EF32"/>
<comment type="caution">
    <text evidence="2">The sequence shown here is derived from an EMBL/GenBank/DDBJ whole genome shotgun (WGS) entry which is preliminary data.</text>
</comment>
<dbReference type="InterPro" id="IPR025714">
    <property type="entry name" value="Methyltranfer_dom"/>
</dbReference>
<reference evidence="2 3" key="1">
    <citation type="journal article" date="2019" name="Environ. Microbiol.">
        <title>Species interactions and distinct microbial communities in high Arctic permafrost affected cryosols are associated with the CH4 and CO2 gas fluxes.</title>
        <authorList>
            <person name="Altshuler I."/>
            <person name="Hamel J."/>
            <person name="Turney S."/>
            <person name="Magnuson E."/>
            <person name="Levesque R."/>
            <person name="Greer C."/>
            <person name="Whyte L.G."/>
        </authorList>
    </citation>
    <scope>NUCLEOTIDE SEQUENCE [LARGE SCALE GENOMIC DNA]</scope>
    <source>
        <strain evidence="2 3">S5.20</strain>
    </source>
</reference>
<keyword evidence="3" id="KW-1185">Reference proteome</keyword>
<protein>
    <submittedName>
        <fullName evidence="2">Class I SAM-dependent methyltransferase</fullName>
    </submittedName>
</protein>
<gene>
    <name evidence="2" type="ORF">EAH80_07365</name>
</gene>
<name>A0A502EF32_9MYCO</name>
<dbReference type="InterPro" id="IPR050447">
    <property type="entry name" value="Erg6_SMT_methyltransf"/>
</dbReference>
<dbReference type="SUPFAM" id="SSF53335">
    <property type="entry name" value="S-adenosyl-L-methionine-dependent methyltransferases"/>
    <property type="match status" value="1"/>
</dbReference>
<dbReference type="CDD" id="cd02440">
    <property type="entry name" value="AdoMet_MTases"/>
    <property type="match status" value="1"/>
</dbReference>
<dbReference type="GO" id="GO:0032259">
    <property type="term" value="P:methylation"/>
    <property type="evidence" value="ECO:0007669"/>
    <property type="project" value="UniProtKB-KW"/>
</dbReference>
<dbReference type="Proteomes" id="UP000320095">
    <property type="component" value="Unassembled WGS sequence"/>
</dbReference>
<feature type="domain" description="Methyltransferase" evidence="1">
    <location>
        <begin position="54"/>
        <end position="161"/>
    </location>
</feature>
<dbReference type="PANTHER" id="PTHR44068:SF11">
    <property type="entry name" value="GERANYL DIPHOSPHATE 2-C-METHYLTRANSFERASE"/>
    <property type="match status" value="1"/>
</dbReference>
<evidence type="ECO:0000259" key="1">
    <source>
        <dbReference type="Pfam" id="PF13847"/>
    </source>
</evidence>
<dbReference type="Pfam" id="PF13847">
    <property type="entry name" value="Methyltransf_31"/>
    <property type="match status" value="1"/>
</dbReference>
<dbReference type="InterPro" id="IPR029063">
    <property type="entry name" value="SAM-dependent_MTases_sf"/>
</dbReference>
<dbReference type="GO" id="GO:0008168">
    <property type="term" value="F:methyltransferase activity"/>
    <property type="evidence" value="ECO:0007669"/>
    <property type="project" value="UniProtKB-KW"/>
</dbReference>
<evidence type="ECO:0000313" key="2">
    <source>
        <dbReference type="EMBL" id="TPG35854.1"/>
    </source>
</evidence>